<reference evidence="1 2" key="1">
    <citation type="submission" date="2015-07" db="EMBL/GenBank/DDBJ databases">
        <title>Comparative genomics of the Sigatoka disease complex on banana suggests a link between parallel evolutionary changes in Pseudocercospora fijiensis and Pseudocercospora eumusae and increased virulence on the banana host.</title>
        <authorList>
            <person name="Chang T.-C."/>
            <person name="Salvucci A."/>
            <person name="Crous P.W."/>
            <person name="Stergiopoulos I."/>
        </authorList>
    </citation>
    <scope>NUCLEOTIDE SEQUENCE [LARGE SCALE GENOMIC DNA]</scope>
    <source>
        <strain evidence="1 2">CBS 116634</strain>
    </source>
</reference>
<evidence type="ECO:0000313" key="2">
    <source>
        <dbReference type="Proteomes" id="UP000073492"/>
    </source>
</evidence>
<dbReference type="Gene3D" id="3.40.50.300">
    <property type="entry name" value="P-loop containing nucleotide triphosphate hydrolases"/>
    <property type="match status" value="1"/>
</dbReference>
<dbReference type="InterPro" id="IPR027417">
    <property type="entry name" value="P-loop_NTPase"/>
</dbReference>
<accession>A0A139I5P5</accession>
<dbReference type="OrthoDB" id="3634487at2759"/>
<gene>
    <name evidence="1" type="ORF">AC579_1566</name>
</gene>
<proteinExistence type="predicted"/>
<comment type="caution">
    <text evidence="1">The sequence shown here is derived from an EMBL/GenBank/DDBJ whole genome shotgun (WGS) entry which is preliminary data.</text>
</comment>
<protein>
    <recommendedName>
        <fullName evidence="3">Sulfotransferase domain-containing protein</fullName>
    </recommendedName>
</protein>
<dbReference type="Proteomes" id="UP000073492">
    <property type="component" value="Unassembled WGS sequence"/>
</dbReference>
<name>A0A139I5P5_9PEZI</name>
<dbReference type="PANTHER" id="PTHR48419">
    <property type="entry name" value="SULFOTRANSFERASE DOMAIN-CONTAINING PROTEIN"/>
    <property type="match status" value="1"/>
</dbReference>
<evidence type="ECO:0000313" key="1">
    <source>
        <dbReference type="EMBL" id="KXT10083.1"/>
    </source>
</evidence>
<dbReference type="InterPro" id="IPR053226">
    <property type="entry name" value="Pyrrolopyrazine_biosynth_F"/>
</dbReference>
<dbReference type="EMBL" id="LFZO01000287">
    <property type="protein sequence ID" value="KXT10083.1"/>
    <property type="molecule type" value="Genomic_DNA"/>
</dbReference>
<keyword evidence="2" id="KW-1185">Reference proteome</keyword>
<dbReference type="AlphaFoldDB" id="A0A139I5P5"/>
<dbReference type="STRING" id="113226.A0A139I5P5"/>
<evidence type="ECO:0008006" key="3">
    <source>
        <dbReference type="Google" id="ProtNLM"/>
    </source>
</evidence>
<organism evidence="1 2">
    <name type="scientific">Pseudocercospora musae</name>
    <dbReference type="NCBI Taxonomy" id="113226"/>
    <lineage>
        <taxon>Eukaryota</taxon>
        <taxon>Fungi</taxon>
        <taxon>Dikarya</taxon>
        <taxon>Ascomycota</taxon>
        <taxon>Pezizomycotina</taxon>
        <taxon>Dothideomycetes</taxon>
        <taxon>Dothideomycetidae</taxon>
        <taxon>Mycosphaerellales</taxon>
        <taxon>Mycosphaerellaceae</taxon>
        <taxon>Pseudocercospora</taxon>
    </lineage>
</organism>
<sequence length="334" mass="38751">MPYFQTSAREQPKRFMLVTNPRTCSNLLVRILGLDNQPHTKHSSYHFLGCVIAMCTSNLWERKGNEWTEEERQFTYGVYKKGIESLERELTPGPEDKICFVKEHVESFIEPSVLLKFMHGDHKVQPLTFDFPGYSSEKSAGNETIFPDAYLESWNPIFLVRHPARAFESMYRSFIDVFKTPVCEGVSQESTDKFFEHAMTLSWSRKLYDFYGSRGMDPIILDADDVVVSTEALTQKLAEYIGLDSNRLQYKWNAYSKDDQEKQSAHERRMFSSINESNGVKADPAKLSSSIKSAAELVTKWTEAYGEETAKKLERWVEAAMPDYEYLRERRMRP</sequence>
<dbReference type="SUPFAM" id="SSF52540">
    <property type="entry name" value="P-loop containing nucleoside triphosphate hydrolases"/>
    <property type="match status" value="1"/>
</dbReference>
<dbReference type="PANTHER" id="PTHR48419:SF1">
    <property type="entry name" value="SULFOTRANSFERASE DOMAIN-CONTAINING PROTEIN"/>
    <property type="match status" value="1"/>
</dbReference>